<sequence length="254" mass="29039">MPKLFIVAGCNGAGKTTSSFVVMPETLHCKEFVNADGIAAGLSPFNPESVAIEAGRLMLTRISQLMQAKEDFAFETTLSTRSYIQLIKKAKEAGYSVTLCYFWLSSPQQAQNRVRSRVAKGGHHIPGDVIIRRYERSVHNLTELYIPVVYKWVVYDNSDKNPELVAEGEKGYIREIHRFETWQRITKTHEIMEPATPRMSEFARTLTEALQKGVRKLVEYNAKLDQDMVYGDHNGNVYHVPAKEVLRQWEQEEK</sequence>
<keyword evidence="5" id="KW-1185">Reference proteome</keyword>
<evidence type="ECO:0000313" key="5">
    <source>
        <dbReference type="Proteomes" id="UP000278351"/>
    </source>
</evidence>
<keyword evidence="2" id="KW-0067">ATP-binding</keyword>
<organism evidence="4 5">
    <name type="scientific">Chitinophaga lutea</name>
    <dbReference type="NCBI Taxonomy" id="2488634"/>
    <lineage>
        <taxon>Bacteria</taxon>
        <taxon>Pseudomonadati</taxon>
        <taxon>Bacteroidota</taxon>
        <taxon>Chitinophagia</taxon>
        <taxon>Chitinophagales</taxon>
        <taxon>Chitinophagaceae</taxon>
        <taxon>Chitinophaga</taxon>
    </lineage>
</organism>
<gene>
    <name evidence="4" type="ORF">EGT74_21105</name>
</gene>
<feature type="domain" description="Zeta toxin" evidence="3">
    <location>
        <begin position="2"/>
        <end position="160"/>
    </location>
</feature>
<dbReference type="SUPFAM" id="SSF52540">
    <property type="entry name" value="P-loop containing nucleoside triphosphate hydrolases"/>
    <property type="match status" value="1"/>
</dbReference>
<dbReference type="Pfam" id="PF06414">
    <property type="entry name" value="Zeta_toxin"/>
    <property type="match status" value="1"/>
</dbReference>
<accession>A0A3N4PMU9</accession>
<dbReference type="AlphaFoldDB" id="A0A3N4PMU9"/>
<proteinExistence type="predicted"/>
<dbReference type="PANTHER" id="PTHR39206">
    <property type="entry name" value="SLL8004 PROTEIN"/>
    <property type="match status" value="1"/>
</dbReference>
<reference evidence="4 5" key="1">
    <citation type="submission" date="2018-11" db="EMBL/GenBank/DDBJ databases">
        <title>Chitinophaga lutea sp.nov., isolate from arsenic contaminated soil.</title>
        <authorList>
            <person name="Zong Y."/>
        </authorList>
    </citation>
    <scope>NUCLEOTIDE SEQUENCE [LARGE SCALE GENOMIC DNA]</scope>
    <source>
        <strain evidence="4 5">ZY74</strain>
    </source>
</reference>
<dbReference type="PANTHER" id="PTHR39206:SF1">
    <property type="entry name" value="SLL8004 PROTEIN"/>
    <property type="match status" value="1"/>
</dbReference>
<dbReference type="InterPro" id="IPR027417">
    <property type="entry name" value="P-loop_NTPase"/>
</dbReference>
<comment type="caution">
    <text evidence="4">The sequence shown here is derived from an EMBL/GenBank/DDBJ whole genome shotgun (WGS) entry which is preliminary data.</text>
</comment>
<name>A0A3N4PMU9_9BACT</name>
<dbReference type="EMBL" id="RPDH01000002">
    <property type="protein sequence ID" value="RPE10013.1"/>
    <property type="molecule type" value="Genomic_DNA"/>
</dbReference>
<evidence type="ECO:0000313" key="4">
    <source>
        <dbReference type="EMBL" id="RPE10013.1"/>
    </source>
</evidence>
<dbReference type="RefSeq" id="WP_123848486.1">
    <property type="nucleotide sequence ID" value="NZ_RPDH01000002.1"/>
</dbReference>
<protein>
    <submittedName>
        <fullName evidence="4">Zeta toxin</fullName>
    </submittedName>
</protein>
<evidence type="ECO:0000256" key="1">
    <source>
        <dbReference type="ARBA" id="ARBA00022741"/>
    </source>
</evidence>
<dbReference type="Proteomes" id="UP000278351">
    <property type="component" value="Unassembled WGS sequence"/>
</dbReference>
<keyword evidence="1" id="KW-0547">Nucleotide-binding</keyword>
<dbReference type="OrthoDB" id="9791543at2"/>
<dbReference type="GO" id="GO:0016301">
    <property type="term" value="F:kinase activity"/>
    <property type="evidence" value="ECO:0007669"/>
    <property type="project" value="InterPro"/>
</dbReference>
<evidence type="ECO:0000256" key="2">
    <source>
        <dbReference type="ARBA" id="ARBA00022840"/>
    </source>
</evidence>
<dbReference type="GO" id="GO:0005524">
    <property type="term" value="F:ATP binding"/>
    <property type="evidence" value="ECO:0007669"/>
    <property type="project" value="UniProtKB-KW"/>
</dbReference>
<dbReference type="Gene3D" id="3.40.50.300">
    <property type="entry name" value="P-loop containing nucleotide triphosphate hydrolases"/>
    <property type="match status" value="1"/>
</dbReference>
<evidence type="ECO:0000259" key="3">
    <source>
        <dbReference type="Pfam" id="PF06414"/>
    </source>
</evidence>
<dbReference type="InterPro" id="IPR010488">
    <property type="entry name" value="Zeta_toxin_domain"/>
</dbReference>